<organism evidence="1 2">
    <name type="scientific">Planctomicrobium piriforme</name>
    <dbReference type="NCBI Taxonomy" id="1576369"/>
    <lineage>
        <taxon>Bacteria</taxon>
        <taxon>Pseudomonadati</taxon>
        <taxon>Planctomycetota</taxon>
        <taxon>Planctomycetia</taxon>
        <taxon>Planctomycetales</taxon>
        <taxon>Planctomycetaceae</taxon>
        <taxon>Planctomicrobium</taxon>
    </lineage>
</organism>
<name>A0A1I3FJ08_9PLAN</name>
<sequence>MSTFGFTIYFDIPELTDEALDRLFEAGCDDATVGMCNGIAYAHFDRAAETLSKGIESAIHDIRQAGYRVTKIETEESLAINRLNEQLAS</sequence>
<evidence type="ECO:0000313" key="2">
    <source>
        <dbReference type="Proteomes" id="UP000199518"/>
    </source>
</evidence>
<protein>
    <submittedName>
        <fullName evidence="1">Uncharacterized protein</fullName>
    </submittedName>
</protein>
<dbReference type="STRING" id="1576369.SAMN05421753_105268"/>
<dbReference type="AlphaFoldDB" id="A0A1I3FJ08"/>
<accession>A0A1I3FJ08</accession>
<keyword evidence="2" id="KW-1185">Reference proteome</keyword>
<proteinExistence type="predicted"/>
<reference evidence="2" key="1">
    <citation type="submission" date="2016-10" db="EMBL/GenBank/DDBJ databases">
        <authorList>
            <person name="Varghese N."/>
            <person name="Submissions S."/>
        </authorList>
    </citation>
    <scope>NUCLEOTIDE SEQUENCE [LARGE SCALE GENOMIC DNA]</scope>
    <source>
        <strain evidence="2">DSM 26348</strain>
    </source>
</reference>
<dbReference type="RefSeq" id="WP_092049261.1">
    <property type="nucleotide sequence ID" value="NZ_FOQD01000005.1"/>
</dbReference>
<dbReference type="EMBL" id="FOQD01000005">
    <property type="protein sequence ID" value="SFI11092.1"/>
    <property type="molecule type" value="Genomic_DNA"/>
</dbReference>
<evidence type="ECO:0000313" key="1">
    <source>
        <dbReference type="EMBL" id="SFI11092.1"/>
    </source>
</evidence>
<dbReference type="OrthoDB" id="275189at2"/>
<gene>
    <name evidence="1" type="ORF">SAMN05421753_105268</name>
</gene>
<dbReference type="Proteomes" id="UP000199518">
    <property type="component" value="Unassembled WGS sequence"/>
</dbReference>